<dbReference type="EMBL" id="VCKY01000143">
    <property type="protein sequence ID" value="TMR12013.1"/>
    <property type="molecule type" value="Genomic_DNA"/>
</dbReference>
<dbReference type="RefSeq" id="WP_138670729.1">
    <property type="nucleotide sequence ID" value="NZ_VCKY01000143.1"/>
</dbReference>
<evidence type="ECO:0000313" key="3">
    <source>
        <dbReference type="Proteomes" id="UP000309128"/>
    </source>
</evidence>
<sequence>MALPDQESKSRLLADGDSSAWTAEESSADESHKERIDRELSELLQGLRVTRGIGLCDEVE</sequence>
<reference evidence="2 3" key="1">
    <citation type="submission" date="2019-05" db="EMBL/GenBank/DDBJ databases">
        <title>Draft genome sequence of Nonomuraea turkmeniaca DSM 43926.</title>
        <authorList>
            <person name="Saricaoglu S."/>
            <person name="Isik K."/>
        </authorList>
    </citation>
    <scope>NUCLEOTIDE SEQUENCE [LARGE SCALE GENOMIC DNA]</scope>
    <source>
        <strain evidence="2 3">DSM 43926</strain>
    </source>
</reference>
<gene>
    <name evidence="2" type="ORF">ETD86_33920</name>
</gene>
<protein>
    <submittedName>
        <fullName evidence="2">Uncharacterized protein</fullName>
    </submittedName>
</protein>
<feature type="region of interest" description="Disordered" evidence="1">
    <location>
        <begin position="1"/>
        <end position="35"/>
    </location>
</feature>
<evidence type="ECO:0000313" key="2">
    <source>
        <dbReference type="EMBL" id="TMR12013.1"/>
    </source>
</evidence>
<dbReference type="Proteomes" id="UP000309128">
    <property type="component" value="Unassembled WGS sequence"/>
</dbReference>
<keyword evidence="3" id="KW-1185">Reference proteome</keyword>
<dbReference type="OrthoDB" id="3625784at2"/>
<name>A0A5S4F7T5_9ACTN</name>
<comment type="caution">
    <text evidence="2">The sequence shown here is derived from an EMBL/GenBank/DDBJ whole genome shotgun (WGS) entry which is preliminary data.</text>
</comment>
<dbReference type="AlphaFoldDB" id="A0A5S4F7T5"/>
<organism evidence="2 3">
    <name type="scientific">Nonomuraea turkmeniaca</name>
    <dbReference type="NCBI Taxonomy" id="103838"/>
    <lineage>
        <taxon>Bacteria</taxon>
        <taxon>Bacillati</taxon>
        <taxon>Actinomycetota</taxon>
        <taxon>Actinomycetes</taxon>
        <taxon>Streptosporangiales</taxon>
        <taxon>Streptosporangiaceae</taxon>
        <taxon>Nonomuraea</taxon>
    </lineage>
</organism>
<evidence type="ECO:0000256" key="1">
    <source>
        <dbReference type="SAM" id="MobiDB-lite"/>
    </source>
</evidence>
<feature type="compositionally biased region" description="Basic and acidic residues" evidence="1">
    <location>
        <begin position="1"/>
        <end position="14"/>
    </location>
</feature>
<proteinExistence type="predicted"/>
<accession>A0A5S4F7T5</accession>